<feature type="region of interest" description="Disordered" evidence="1">
    <location>
        <begin position="33"/>
        <end position="88"/>
    </location>
</feature>
<gene>
    <name evidence="2" type="ORF">T190423A01A_120012</name>
</gene>
<organism evidence="2 3">
    <name type="scientific">Tenacibaculum polynesiense</name>
    <dbReference type="NCBI Taxonomy" id="3137857"/>
    <lineage>
        <taxon>Bacteria</taxon>
        <taxon>Pseudomonadati</taxon>
        <taxon>Bacteroidota</taxon>
        <taxon>Flavobacteriia</taxon>
        <taxon>Flavobacteriales</taxon>
        <taxon>Flavobacteriaceae</taxon>
        <taxon>Tenacibaculum</taxon>
    </lineage>
</organism>
<dbReference type="RefSeq" id="WP_348713927.1">
    <property type="nucleotide sequence ID" value="NZ_CAXJIO010000003.1"/>
</dbReference>
<dbReference type="Proteomes" id="UP001497527">
    <property type="component" value="Unassembled WGS sequence"/>
</dbReference>
<protein>
    <recommendedName>
        <fullName evidence="4">Secreted protein</fullName>
    </recommendedName>
</protein>
<sequence>MNRIIPSIILITTSLLLFNCSDNSVDEMLQLKSNQSLSQTEPGDDGKIKTTDPADDGEKLSSNKIDPIKDCPENDRNCNGVPDDQERN</sequence>
<comment type="caution">
    <text evidence="2">The sequence shown here is derived from an EMBL/GenBank/DDBJ whole genome shotgun (WGS) entry which is preliminary data.</text>
</comment>
<evidence type="ECO:0000256" key="1">
    <source>
        <dbReference type="SAM" id="MobiDB-lite"/>
    </source>
</evidence>
<evidence type="ECO:0008006" key="4">
    <source>
        <dbReference type="Google" id="ProtNLM"/>
    </source>
</evidence>
<feature type="compositionally biased region" description="Basic and acidic residues" evidence="1">
    <location>
        <begin position="44"/>
        <end position="76"/>
    </location>
</feature>
<evidence type="ECO:0000313" key="3">
    <source>
        <dbReference type="Proteomes" id="UP001497527"/>
    </source>
</evidence>
<name>A0ABM9P6P6_9FLAO</name>
<accession>A0ABM9P6P6</accession>
<reference evidence="2 3" key="1">
    <citation type="submission" date="2024-05" db="EMBL/GenBank/DDBJ databases">
        <authorList>
            <person name="Duchaud E."/>
        </authorList>
    </citation>
    <scope>NUCLEOTIDE SEQUENCE [LARGE SCALE GENOMIC DNA]</scope>
    <source>
        <strain evidence="2">Ena-SAMPLE-TAB-13-05-2024-13:56:06:370-140308</strain>
    </source>
</reference>
<dbReference type="EMBL" id="CAXJIO010000003">
    <property type="protein sequence ID" value="CAL2101225.1"/>
    <property type="molecule type" value="Genomic_DNA"/>
</dbReference>
<keyword evidence="3" id="KW-1185">Reference proteome</keyword>
<proteinExistence type="predicted"/>
<evidence type="ECO:0000313" key="2">
    <source>
        <dbReference type="EMBL" id="CAL2101225.1"/>
    </source>
</evidence>